<dbReference type="InterPro" id="IPR019138">
    <property type="entry name" value="De-etiolated_protein_1_Det1"/>
</dbReference>
<dbReference type="InParanoid" id="E4XPR5"/>
<feature type="domain" description="Protein RED C-terminal" evidence="6">
    <location>
        <begin position="1012"/>
        <end position="1123"/>
    </location>
</feature>
<keyword evidence="9" id="KW-1185">Reference proteome</keyword>
<gene>
    <name evidence="8" type="ORF">GSOID_T00017191001</name>
</gene>
<feature type="compositionally biased region" description="Basic and acidic residues" evidence="5">
    <location>
        <begin position="1093"/>
        <end position="1104"/>
    </location>
</feature>
<dbReference type="InterPro" id="IPR012492">
    <property type="entry name" value="RED_C"/>
</dbReference>
<sequence>MKNEKRIVRRNSGHHLIRTEKFNANNHHCLVRRLRNRSIGRKLPNANFAQNIPLNGSLTKVLVPQNCSPKRFSPCGKFMIALGDHSVELYRFKGSDSVVETRQKFREEMYKLQQQPPIHDRTRNIRLEHTFDKLRGESFSKAFKHVHTYNLHREGNNRVYREFSLFIGRFLLVASFEQHDMTAGMDLRDFQFSNETIGSPHDSRSIKHEHYTFHLIDYQGDMRVVSDYFDLRHEFVVLYNNQGVTCHNDFLAILELQQQQIFLFKITPDGRAIKQRQIGAVIYPGDFELLQKHPEYRRDFKETMRRSPALTSFKQKLLTFLFKHLPTEKFWSQFSFLRYLKIWRIHLVDDDTFLIKLAAEKTILEAVSPVSNPQLRSQLPSRVALFVLFQISSGEILGITENISESFYKVMIDFQHVMEFQSQPEGFKNLRTCTIHSKSAREKYKAQLEKAKYGSKAEAIKHILWQCPPPPQVHTRSPYLSVDLFSFDENFISSFYKPRKLPESPIRFFCRCCNSPVFSLGGDIDPIFFSSHNKNNCKSFLEKNRQMVNHVEYDPNFRTHKHIDKFAARGMLVDIQRDAAKKETEWEMRRAQRREYEKDMPRDNDYFRKMYMDRDEIAEPEITRWVDRVKKPGDAFMQAAASAQRKEKRAIYSSMQRSHEEEKAGTEPSAKYRDRAAERRGDGDNAQSFNEFQNKFTSTFSSSADKKQQLIDQSKFLGGDLAHTHLVKGLDYALLQKIRMEQNRKDEDEAAIEEALQEQKAKSDRRLTDKEDLMTIRHPMAKKINHVLYENAPARNIDNFLDGRMAYVFDLDEEYAESDIPTTLLRSKAECPDMSDTLCKTSNDAVIVKLTQILNYIRTGTKKKKTKKLDYDLDQAEAGISVEVKTEKAVDDFKIFSDEDEVKIVINRSLKIFKEMPKSDDDSKIKNKKSSRRRSRSRSRDQRDRRDRKRSRSRDRAKRSSKDKRRRRSRSRSNISLKDITKLAGAYDKKKTNVDRTGKGGVSFGDQVPDSYAECYPSMQYEVSGVTMDSDDEADISKMDVGKSTKGPMTRFDFEDEEKYGDYMAKRETLPKAAFQYGQKNVDRNKLGKKKGNKDNKQKLDQDFQKINNILKKRKTDAESGKEVNRPKY</sequence>
<evidence type="ECO:0000256" key="1">
    <source>
        <dbReference type="ARBA" id="ARBA00004123"/>
    </source>
</evidence>
<evidence type="ECO:0008006" key="10">
    <source>
        <dbReference type="Google" id="ProtNLM"/>
    </source>
</evidence>
<dbReference type="EMBL" id="FN653095">
    <property type="protein sequence ID" value="CBY11853.1"/>
    <property type="molecule type" value="Genomic_DNA"/>
</dbReference>
<dbReference type="Proteomes" id="UP000001307">
    <property type="component" value="Unassembled WGS sequence"/>
</dbReference>
<organism evidence="8">
    <name type="scientific">Oikopleura dioica</name>
    <name type="common">Tunicate</name>
    <dbReference type="NCBI Taxonomy" id="34765"/>
    <lineage>
        <taxon>Eukaryota</taxon>
        <taxon>Metazoa</taxon>
        <taxon>Chordata</taxon>
        <taxon>Tunicata</taxon>
        <taxon>Appendicularia</taxon>
        <taxon>Copelata</taxon>
        <taxon>Oikopleuridae</taxon>
        <taxon>Oikopleura</taxon>
    </lineage>
</organism>
<evidence type="ECO:0000259" key="6">
    <source>
        <dbReference type="Pfam" id="PF07807"/>
    </source>
</evidence>
<feature type="region of interest" description="Disordered" evidence="5">
    <location>
        <begin position="917"/>
        <end position="978"/>
    </location>
</feature>
<dbReference type="InterPro" id="IPR039896">
    <property type="entry name" value="Red-like"/>
</dbReference>
<protein>
    <recommendedName>
        <fullName evidence="10">RED-like N-terminal domain-containing protein</fullName>
    </recommendedName>
</protein>
<dbReference type="InterPro" id="IPR012916">
    <property type="entry name" value="RED_N"/>
</dbReference>
<feature type="region of interest" description="Disordered" evidence="5">
    <location>
        <begin position="647"/>
        <end position="689"/>
    </location>
</feature>
<dbReference type="Pfam" id="PF09737">
    <property type="entry name" value="Det1"/>
    <property type="match status" value="1"/>
</dbReference>
<dbReference type="Pfam" id="PF07807">
    <property type="entry name" value="RED_C"/>
    <property type="match status" value="1"/>
</dbReference>
<dbReference type="PANTHER" id="PTHR12765">
    <property type="entry name" value="RED PROTEIN IK FACTOR CYTOKINE IK"/>
    <property type="match status" value="1"/>
</dbReference>
<dbReference type="Pfam" id="PF07808">
    <property type="entry name" value="RED_N"/>
    <property type="match status" value="1"/>
</dbReference>
<keyword evidence="3" id="KW-0677">Repeat</keyword>
<feature type="domain" description="RED-like N-terminal" evidence="7">
    <location>
        <begin position="656"/>
        <end position="868"/>
    </location>
</feature>
<reference evidence="8" key="1">
    <citation type="journal article" date="2010" name="Science">
        <title>Plasticity of animal genome architecture unmasked by rapid evolution of a pelagic tunicate.</title>
        <authorList>
            <person name="Denoeud F."/>
            <person name="Henriet S."/>
            <person name="Mungpakdee S."/>
            <person name="Aury J.M."/>
            <person name="Da Silva C."/>
            <person name="Brinkmann H."/>
            <person name="Mikhaleva J."/>
            <person name="Olsen L.C."/>
            <person name="Jubin C."/>
            <person name="Canestro C."/>
            <person name="Bouquet J.M."/>
            <person name="Danks G."/>
            <person name="Poulain J."/>
            <person name="Campsteijn C."/>
            <person name="Adamski M."/>
            <person name="Cross I."/>
            <person name="Yadetie F."/>
            <person name="Muffato M."/>
            <person name="Louis A."/>
            <person name="Butcher S."/>
            <person name="Tsagkogeorga G."/>
            <person name="Konrad A."/>
            <person name="Singh S."/>
            <person name="Jensen M.F."/>
            <person name="Cong E.H."/>
            <person name="Eikeseth-Otteraa H."/>
            <person name="Noel B."/>
            <person name="Anthouard V."/>
            <person name="Porcel B.M."/>
            <person name="Kachouri-Lafond R."/>
            <person name="Nishino A."/>
            <person name="Ugolini M."/>
            <person name="Chourrout P."/>
            <person name="Nishida H."/>
            <person name="Aasland R."/>
            <person name="Huzurbazar S."/>
            <person name="Westhof E."/>
            <person name="Delsuc F."/>
            <person name="Lehrach H."/>
            <person name="Reinhardt R."/>
            <person name="Weissenbach J."/>
            <person name="Roy S.W."/>
            <person name="Artiguenave F."/>
            <person name="Postlethwait J.H."/>
            <person name="Manak J.R."/>
            <person name="Thompson E.M."/>
            <person name="Jaillon O."/>
            <person name="Du Pasquier L."/>
            <person name="Boudinot P."/>
            <person name="Liberles D.A."/>
            <person name="Volff J.N."/>
            <person name="Philippe H."/>
            <person name="Lenhard B."/>
            <person name="Roest Crollius H."/>
            <person name="Wincker P."/>
            <person name="Chourrout D."/>
        </authorList>
    </citation>
    <scope>NUCLEOTIDE SEQUENCE [LARGE SCALE GENOMIC DNA]</scope>
</reference>
<proteinExistence type="inferred from homology"/>
<evidence type="ECO:0000313" key="8">
    <source>
        <dbReference type="EMBL" id="CBY11853.1"/>
    </source>
</evidence>
<evidence type="ECO:0000313" key="9">
    <source>
        <dbReference type="Proteomes" id="UP000001307"/>
    </source>
</evidence>
<evidence type="ECO:0000259" key="7">
    <source>
        <dbReference type="Pfam" id="PF07808"/>
    </source>
</evidence>
<feature type="compositionally biased region" description="Basic and acidic residues" evidence="5">
    <location>
        <begin position="1116"/>
        <end position="1129"/>
    </location>
</feature>
<evidence type="ECO:0000256" key="3">
    <source>
        <dbReference type="ARBA" id="ARBA00022737"/>
    </source>
</evidence>
<feature type="compositionally biased region" description="Basic residues" evidence="5">
    <location>
        <begin position="926"/>
        <end position="937"/>
    </location>
</feature>
<dbReference type="AlphaFoldDB" id="E4XPR5"/>
<comment type="subcellular location">
    <subcellularLocation>
        <location evidence="1">Nucleus</location>
    </subcellularLocation>
</comment>
<name>E4XPR5_OIKDI</name>
<evidence type="ECO:0000256" key="4">
    <source>
        <dbReference type="ARBA" id="ARBA00023242"/>
    </source>
</evidence>
<feature type="compositionally biased region" description="Basic residues" evidence="5">
    <location>
        <begin position="946"/>
        <end position="971"/>
    </location>
</feature>
<comment type="similarity">
    <text evidence="2">Belongs to the RED family.</text>
</comment>
<feature type="compositionally biased region" description="Basic and acidic residues" evidence="5">
    <location>
        <begin position="657"/>
        <end position="683"/>
    </location>
</feature>
<dbReference type="OrthoDB" id="3366823at2759"/>
<dbReference type="GO" id="GO:0005634">
    <property type="term" value="C:nucleus"/>
    <property type="evidence" value="ECO:0007669"/>
    <property type="project" value="UniProtKB-SubCell"/>
</dbReference>
<evidence type="ECO:0000256" key="5">
    <source>
        <dbReference type="SAM" id="MobiDB-lite"/>
    </source>
</evidence>
<evidence type="ECO:0000256" key="2">
    <source>
        <dbReference type="ARBA" id="ARBA00006660"/>
    </source>
</evidence>
<keyword evidence="4" id="KW-0539">Nucleus</keyword>
<accession>E4XPR5</accession>
<feature type="region of interest" description="Disordered" evidence="5">
    <location>
        <begin position="1076"/>
        <end position="1129"/>
    </location>
</feature>